<dbReference type="Gene3D" id="6.10.250.2090">
    <property type="match status" value="1"/>
</dbReference>
<dbReference type="PRINTS" id="PR00721">
    <property type="entry name" value="STOMATIN"/>
</dbReference>
<reference evidence="3 4" key="1">
    <citation type="journal article" date="2020" name="Biotechnol. Biofuels">
        <title>New insights from the biogas microbiome by comprehensive genome-resolved metagenomics of nearly 1600 species originating from multiple anaerobic digesters.</title>
        <authorList>
            <person name="Campanaro S."/>
            <person name="Treu L."/>
            <person name="Rodriguez-R L.M."/>
            <person name="Kovalovszki A."/>
            <person name="Ziels R.M."/>
            <person name="Maus I."/>
            <person name="Zhu X."/>
            <person name="Kougias P.G."/>
            <person name="Basile A."/>
            <person name="Luo G."/>
            <person name="Schluter A."/>
            <person name="Konstantinidis K.T."/>
            <person name="Angelidaki I."/>
        </authorList>
    </citation>
    <scope>NUCLEOTIDE SEQUENCE [LARGE SCALE GENOMIC DNA]</scope>
    <source>
        <strain evidence="3">AS05jafATM_89</strain>
    </source>
</reference>
<dbReference type="CDD" id="cd08826">
    <property type="entry name" value="SPFH_eoslipins_u1"/>
    <property type="match status" value="1"/>
</dbReference>
<dbReference type="InterPro" id="IPR001107">
    <property type="entry name" value="Band_7"/>
</dbReference>
<dbReference type="GO" id="GO:0005886">
    <property type="term" value="C:plasma membrane"/>
    <property type="evidence" value="ECO:0007669"/>
    <property type="project" value="InterPro"/>
</dbReference>
<evidence type="ECO:0000259" key="2">
    <source>
        <dbReference type="SMART" id="SM00244"/>
    </source>
</evidence>
<dbReference type="Pfam" id="PF01145">
    <property type="entry name" value="Band_7"/>
    <property type="match status" value="1"/>
</dbReference>
<organism evidence="3 4">
    <name type="scientific">Candidatus Dojkabacteria bacterium</name>
    <dbReference type="NCBI Taxonomy" id="2099670"/>
    <lineage>
        <taxon>Bacteria</taxon>
        <taxon>Candidatus Dojkabacteria</taxon>
    </lineage>
</organism>
<dbReference type="SUPFAM" id="SSF117892">
    <property type="entry name" value="Band 7/SPFH domain"/>
    <property type="match status" value="1"/>
</dbReference>
<dbReference type="Gene3D" id="3.30.479.30">
    <property type="entry name" value="Band 7 domain"/>
    <property type="match status" value="1"/>
</dbReference>
<dbReference type="GO" id="GO:0098552">
    <property type="term" value="C:side of membrane"/>
    <property type="evidence" value="ECO:0007669"/>
    <property type="project" value="UniProtKB-ARBA"/>
</dbReference>
<name>A0A832QCI6_9BACT</name>
<dbReference type="InterPro" id="IPR036013">
    <property type="entry name" value="Band_7/SPFH_dom_sf"/>
</dbReference>
<dbReference type="InterPro" id="IPR001972">
    <property type="entry name" value="Stomatin_HflK_fam"/>
</dbReference>
<dbReference type="FunFam" id="3.30.479.30:FF:000004">
    <property type="entry name" value="Putative membrane protease family, stomatin"/>
    <property type="match status" value="1"/>
</dbReference>
<evidence type="ECO:0000313" key="4">
    <source>
        <dbReference type="Proteomes" id="UP000576550"/>
    </source>
</evidence>
<dbReference type="EMBL" id="DUTP01000005">
    <property type="protein sequence ID" value="HHX99620.1"/>
    <property type="molecule type" value="Genomic_DNA"/>
</dbReference>
<sequence length="251" mass="27607">MEGIIILVVLVLIVLVTFIKIVPEGYHALVVRFGKYNRTVTPGINFIIPFAEKLQKVDIREQVMDIPTQEAITLDNVSCMVDGIVRFQVVNPSVAIFKVQHYINQISAKSQTALRDIIGSVTLDALLSQRTKIAEEIKNIVDSAAEGWGVDIAAIEIQNIEIPADMKRAMAQQAEAERDRKARIIKAEGEKEAAVKLAEASMTLSQAPGALSLRTLQTLKEISADPSEKIIIAMPTNFFDGVESIVRNGKK</sequence>
<accession>A0A832QCI6</accession>
<protein>
    <submittedName>
        <fullName evidence="3">Slipin family protein</fullName>
    </submittedName>
</protein>
<dbReference type="PANTHER" id="PTHR10264">
    <property type="entry name" value="BAND 7 PROTEIN-RELATED"/>
    <property type="match status" value="1"/>
</dbReference>
<dbReference type="AlphaFoldDB" id="A0A832QCI6"/>
<gene>
    <name evidence="3" type="ORF">GX533_03035</name>
</gene>
<dbReference type="Proteomes" id="UP000576550">
    <property type="component" value="Unassembled WGS sequence"/>
</dbReference>
<comment type="caution">
    <text evidence="3">The sequence shown here is derived from an EMBL/GenBank/DDBJ whole genome shotgun (WGS) entry which is preliminary data.</text>
</comment>
<dbReference type="PANTHER" id="PTHR10264:SF19">
    <property type="entry name" value="AT06885P-RELATED"/>
    <property type="match status" value="1"/>
</dbReference>
<dbReference type="SMART" id="SM00244">
    <property type="entry name" value="PHB"/>
    <property type="match status" value="1"/>
</dbReference>
<dbReference type="InterPro" id="IPR043202">
    <property type="entry name" value="Band-7_stomatin-like"/>
</dbReference>
<evidence type="ECO:0000256" key="1">
    <source>
        <dbReference type="ARBA" id="ARBA00008164"/>
    </source>
</evidence>
<comment type="similarity">
    <text evidence="1">Belongs to the band 7/mec-2 family.</text>
</comment>
<feature type="domain" description="Band 7" evidence="2">
    <location>
        <begin position="17"/>
        <end position="174"/>
    </location>
</feature>
<proteinExistence type="inferred from homology"/>
<evidence type="ECO:0000313" key="3">
    <source>
        <dbReference type="EMBL" id="HHX99620.1"/>
    </source>
</evidence>